<reference evidence="1 2" key="1">
    <citation type="submission" date="2017-11" db="EMBL/GenBank/DDBJ databases">
        <title>Isolation and Characterization of Methanofollis Species from Methane Seep Offshore SW Taiwan.</title>
        <authorList>
            <person name="Teng N.-H."/>
            <person name="Lai M.-C."/>
            <person name="Chen S.-C."/>
        </authorList>
    </citation>
    <scope>NUCLEOTIDE SEQUENCE [LARGE SCALE GENOMIC DNA]</scope>
    <source>
        <strain evidence="1 2">FWC-SCC2</strain>
    </source>
</reference>
<dbReference type="Proteomes" id="UP000292580">
    <property type="component" value="Unassembled WGS sequence"/>
</dbReference>
<proteinExistence type="predicted"/>
<accession>A0A483CMS9</accession>
<organism evidence="1 2">
    <name type="scientific">Methanofollis fontis</name>
    <dbReference type="NCBI Taxonomy" id="2052832"/>
    <lineage>
        <taxon>Archaea</taxon>
        <taxon>Methanobacteriati</taxon>
        <taxon>Methanobacteriota</taxon>
        <taxon>Stenosarchaea group</taxon>
        <taxon>Methanomicrobia</taxon>
        <taxon>Methanomicrobiales</taxon>
        <taxon>Methanomicrobiaceae</taxon>
        <taxon>Methanofollis</taxon>
    </lineage>
</organism>
<sequence length="99" mass="11614">MGSGDDPDGPDPGKEGARFLAWVKKRGSMVRFTDCHKKHLQTGFDAHSFVRSIGSPYLEKYTWRGEAVLKLEDLPWADRWMVRYGEEVPHHRHWHRLKK</sequence>
<keyword evidence="2" id="KW-1185">Reference proteome</keyword>
<evidence type="ECO:0000313" key="2">
    <source>
        <dbReference type="Proteomes" id="UP000292580"/>
    </source>
</evidence>
<comment type="caution">
    <text evidence="1">The sequence shown here is derived from an EMBL/GenBank/DDBJ whole genome shotgun (WGS) entry which is preliminary data.</text>
</comment>
<dbReference type="OrthoDB" id="104509at2157"/>
<gene>
    <name evidence="1" type="ORF">CUJ86_07415</name>
</gene>
<name>A0A483CMS9_9EURY</name>
<dbReference type="AlphaFoldDB" id="A0A483CMS9"/>
<dbReference type="EMBL" id="PGCL01000003">
    <property type="protein sequence ID" value="TAJ44279.1"/>
    <property type="molecule type" value="Genomic_DNA"/>
</dbReference>
<evidence type="ECO:0000313" key="1">
    <source>
        <dbReference type="EMBL" id="TAJ44279.1"/>
    </source>
</evidence>
<protein>
    <submittedName>
        <fullName evidence="1">Uncharacterized protein</fullName>
    </submittedName>
</protein>